<feature type="region of interest" description="Disordered" evidence="6">
    <location>
        <begin position="386"/>
        <end position="546"/>
    </location>
</feature>
<accession>A0A498KC22</accession>
<dbReference type="GO" id="GO:0030154">
    <property type="term" value="P:cell differentiation"/>
    <property type="evidence" value="ECO:0007669"/>
    <property type="project" value="UniProtKB-KW"/>
</dbReference>
<evidence type="ECO:0000256" key="6">
    <source>
        <dbReference type="SAM" id="MobiDB-lite"/>
    </source>
</evidence>
<evidence type="ECO:0000256" key="1">
    <source>
        <dbReference type="ARBA" id="ARBA00008956"/>
    </source>
</evidence>
<dbReference type="GO" id="GO:0009908">
    <property type="term" value="P:flower development"/>
    <property type="evidence" value="ECO:0007669"/>
    <property type="project" value="UniProtKB-KW"/>
</dbReference>
<protein>
    <recommendedName>
        <fullName evidence="5">FRIGIDA-like protein</fullName>
    </recommendedName>
</protein>
<keyword evidence="4 5" id="KW-0287">Flowering</keyword>
<evidence type="ECO:0000256" key="4">
    <source>
        <dbReference type="ARBA" id="ARBA00023089"/>
    </source>
</evidence>
<dbReference type="AlphaFoldDB" id="A0A498KC22"/>
<evidence type="ECO:0000256" key="3">
    <source>
        <dbReference type="ARBA" id="ARBA00022782"/>
    </source>
</evidence>
<feature type="compositionally biased region" description="Polar residues" evidence="6">
    <location>
        <begin position="444"/>
        <end position="462"/>
    </location>
</feature>
<evidence type="ECO:0000313" key="8">
    <source>
        <dbReference type="Proteomes" id="UP000290289"/>
    </source>
</evidence>
<feature type="compositionally biased region" description="Low complexity" evidence="6">
    <location>
        <begin position="528"/>
        <end position="537"/>
    </location>
</feature>
<evidence type="ECO:0000256" key="2">
    <source>
        <dbReference type="ARBA" id="ARBA00022473"/>
    </source>
</evidence>
<evidence type="ECO:0000256" key="5">
    <source>
        <dbReference type="RuleBase" id="RU364012"/>
    </source>
</evidence>
<gene>
    <name evidence="7" type="ORF">DVH24_017932</name>
</gene>
<dbReference type="EMBL" id="RDQH01000328">
    <property type="protein sequence ID" value="RXI05890.1"/>
    <property type="molecule type" value="Genomic_DNA"/>
</dbReference>
<feature type="compositionally biased region" description="Low complexity" evidence="6">
    <location>
        <begin position="490"/>
        <end position="502"/>
    </location>
</feature>
<sequence>MGTEVVVTTDRVQKFFEDLEAQRAILSTSTKLFTTLSDHFDSLQKSISENSHSLESKIQSLESRSRETLQSLDHREASIPERESSAAARIEEQKAAALAEVEKNVSGDLDLPETLKSFCRKMDSQGLVKFIVSKRKESISLRAEIVQAIAEAVDPPRLVLDALEDFLDSKAKKFGVTDKRWACGLLVQALFPEGKPNAAAKGPEFSRSMVERAAGIADTWKAQMDGDSNGGGGTLGAAEAVMFVQMLVGFRLKEKFGEEFFRKLVMEHAARRDMAKLARALEFGEKMGDVIDELVKNGKEIEAVYFASESDLTERFPPVSLLKSYLKNSRKNAATILKNGNNCVAAAEESSTFELNSIKAIIKCVEDHKLESEFSLENLRKRATHLEKARTERKKRSASSSRPHNNKRAYGGSRGGGSGSGGGGGRGVGQSSSRPAKAAKFSNAYPSTRRNSNPLPQHSPATRYSGPYNYPSQSVYDGPTVASYGSTYGAPPAQSPAALPSQHYSGDSMGAAGFRSSGAYGGQTNYGPYDYASAAPPAYQPPSYPQ</sequence>
<dbReference type="PANTHER" id="PTHR31791:SF10">
    <property type="entry name" value="FRIGIDA-LIKE PROTEIN"/>
    <property type="match status" value="1"/>
</dbReference>
<keyword evidence="8" id="KW-1185">Reference proteome</keyword>
<dbReference type="InterPro" id="IPR012474">
    <property type="entry name" value="Frigida"/>
</dbReference>
<dbReference type="Proteomes" id="UP000290289">
    <property type="component" value="Chromosome 2"/>
</dbReference>
<dbReference type="PANTHER" id="PTHR31791">
    <property type="entry name" value="FRIGIDA-LIKE PROTEIN 3-RELATED"/>
    <property type="match status" value="1"/>
</dbReference>
<organism evidence="7 8">
    <name type="scientific">Malus domestica</name>
    <name type="common">Apple</name>
    <name type="synonym">Pyrus malus</name>
    <dbReference type="NCBI Taxonomy" id="3750"/>
    <lineage>
        <taxon>Eukaryota</taxon>
        <taxon>Viridiplantae</taxon>
        <taxon>Streptophyta</taxon>
        <taxon>Embryophyta</taxon>
        <taxon>Tracheophyta</taxon>
        <taxon>Spermatophyta</taxon>
        <taxon>Magnoliopsida</taxon>
        <taxon>eudicotyledons</taxon>
        <taxon>Gunneridae</taxon>
        <taxon>Pentapetalae</taxon>
        <taxon>rosids</taxon>
        <taxon>fabids</taxon>
        <taxon>Rosales</taxon>
        <taxon>Rosaceae</taxon>
        <taxon>Amygdaloideae</taxon>
        <taxon>Maleae</taxon>
        <taxon>Malus</taxon>
    </lineage>
</organism>
<keyword evidence="2 5" id="KW-0217">Developmental protein</keyword>
<comment type="similarity">
    <text evidence="1 5">Belongs to the Frigida family.</text>
</comment>
<dbReference type="Pfam" id="PF07899">
    <property type="entry name" value="Frigida"/>
    <property type="match status" value="1"/>
</dbReference>
<proteinExistence type="inferred from homology"/>
<name>A0A498KC22_MALDO</name>
<comment type="caution">
    <text evidence="7">The sequence shown here is derived from an EMBL/GenBank/DDBJ whole genome shotgun (WGS) entry which is preliminary data.</text>
</comment>
<evidence type="ECO:0000313" key="7">
    <source>
        <dbReference type="EMBL" id="RXI05890.1"/>
    </source>
</evidence>
<feature type="compositionally biased region" description="Gly residues" evidence="6">
    <location>
        <begin position="412"/>
        <end position="428"/>
    </location>
</feature>
<reference evidence="7 8" key="1">
    <citation type="submission" date="2018-10" db="EMBL/GenBank/DDBJ databases">
        <title>A high-quality apple genome assembly.</title>
        <authorList>
            <person name="Hu J."/>
        </authorList>
    </citation>
    <scope>NUCLEOTIDE SEQUENCE [LARGE SCALE GENOMIC DNA]</scope>
    <source>
        <strain evidence="8">cv. HFTH1</strain>
        <tissue evidence="7">Young leaf</tissue>
    </source>
</reference>
<keyword evidence="3 5" id="KW-0221">Differentiation</keyword>